<gene>
    <name evidence="1" type="ORF">P5G62_019105</name>
</gene>
<protein>
    <submittedName>
        <fullName evidence="1">Uncharacterized protein</fullName>
    </submittedName>
</protein>
<reference evidence="1 2" key="1">
    <citation type="submission" date="2024-05" db="EMBL/GenBank/DDBJ databases">
        <authorList>
            <person name="Venkateswaran K."/>
        </authorList>
    </citation>
    <scope>NUCLEOTIDE SEQUENCE [LARGE SCALE GENOMIC DNA]</scope>
    <source>
        <strain evidence="1 2">179-C4-2-HS</strain>
    </source>
</reference>
<name>A0ABV4YYT6_9BACI</name>
<dbReference type="Proteomes" id="UP001241748">
    <property type="component" value="Unassembled WGS sequence"/>
</dbReference>
<dbReference type="RefSeq" id="WP_306076469.1">
    <property type="nucleotide sequence ID" value="NZ_JAROBZ020000001.1"/>
</dbReference>
<evidence type="ECO:0000313" key="2">
    <source>
        <dbReference type="Proteomes" id="UP001241748"/>
    </source>
</evidence>
<proteinExistence type="predicted"/>
<dbReference type="EMBL" id="JAROBZ020000001">
    <property type="protein sequence ID" value="MFB3169238.1"/>
    <property type="molecule type" value="Genomic_DNA"/>
</dbReference>
<keyword evidence="2" id="KW-1185">Reference proteome</keyword>
<accession>A0ABV4YYT6</accession>
<evidence type="ECO:0000313" key="1">
    <source>
        <dbReference type="EMBL" id="MFB3169238.1"/>
    </source>
</evidence>
<organism evidence="1 2">
    <name type="scientific">Neobacillus driksii</name>
    <dbReference type="NCBI Taxonomy" id="3035913"/>
    <lineage>
        <taxon>Bacteria</taxon>
        <taxon>Bacillati</taxon>
        <taxon>Bacillota</taxon>
        <taxon>Bacilli</taxon>
        <taxon>Bacillales</taxon>
        <taxon>Bacillaceae</taxon>
        <taxon>Neobacillus</taxon>
    </lineage>
</organism>
<comment type="caution">
    <text evidence="1">The sequence shown here is derived from an EMBL/GenBank/DDBJ whole genome shotgun (WGS) entry which is preliminary data.</text>
</comment>
<sequence>MDTIIAEALDLYPLKVPEIVAKAKEETIQAAKKMIKTPIAKAY</sequence>